<dbReference type="GO" id="GO:0051707">
    <property type="term" value="P:response to other organism"/>
    <property type="evidence" value="ECO:0007669"/>
    <property type="project" value="UniProtKB-ARBA"/>
</dbReference>
<dbReference type="InterPro" id="IPR011009">
    <property type="entry name" value="Kinase-like_dom_sf"/>
</dbReference>
<dbReference type="EMBL" id="MNCJ02000317">
    <property type="protein sequence ID" value="KAF5817845.1"/>
    <property type="molecule type" value="Genomic_DNA"/>
</dbReference>
<dbReference type="Gramene" id="mRNA:HanXRQr2_Chr02g0057751">
    <property type="protein sequence ID" value="mRNA:HanXRQr2_Chr02g0057751"/>
    <property type="gene ID" value="HanXRQr2_Chr02g0057751"/>
</dbReference>
<keyword evidence="8 10" id="KW-0472">Membrane</keyword>
<dbReference type="EMBL" id="CM007891">
    <property type="protein sequence ID" value="OTG34442.1"/>
    <property type="molecule type" value="Genomic_DNA"/>
</dbReference>
<keyword evidence="16" id="KW-1185">Reference proteome</keyword>
<dbReference type="InterPro" id="IPR018392">
    <property type="entry name" value="LysM"/>
</dbReference>
<dbReference type="InterPro" id="IPR056561">
    <property type="entry name" value="NFP_LYK_LysM1"/>
</dbReference>
<evidence type="ECO:0000313" key="16">
    <source>
        <dbReference type="Proteomes" id="UP000215914"/>
    </source>
</evidence>
<dbReference type="GO" id="GO:0030246">
    <property type="term" value="F:carbohydrate binding"/>
    <property type="evidence" value="ECO:0007669"/>
    <property type="project" value="UniProtKB-KW"/>
</dbReference>
<keyword evidence="7 10" id="KW-1133">Transmembrane helix</keyword>
<dbReference type="Proteomes" id="UP000215914">
    <property type="component" value="Chromosome 2"/>
</dbReference>
<dbReference type="Pfam" id="PF23446">
    <property type="entry name" value="LysM1_NFP_LYK"/>
    <property type="match status" value="1"/>
</dbReference>
<evidence type="ECO:0000256" key="2">
    <source>
        <dbReference type="ARBA" id="ARBA00022475"/>
    </source>
</evidence>
<proteinExistence type="predicted"/>
<keyword evidence="15" id="KW-0430">Lectin</keyword>
<dbReference type="PROSITE" id="PS50011">
    <property type="entry name" value="PROTEIN_KINASE_DOM"/>
    <property type="match status" value="1"/>
</dbReference>
<reference evidence="14 16" key="1">
    <citation type="journal article" date="2017" name="Nature">
        <title>The sunflower genome provides insights into oil metabolism, flowering and Asterid evolution.</title>
        <authorList>
            <person name="Badouin H."/>
            <person name="Gouzy J."/>
            <person name="Grassa C.J."/>
            <person name="Murat F."/>
            <person name="Staton S.E."/>
            <person name="Cottret L."/>
            <person name="Lelandais-Briere C."/>
            <person name="Owens G.L."/>
            <person name="Carrere S."/>
            <person name="Mayjonade B."/>
            <person name="Legrand L."/>
            <person name="Gill N."/>
            <person name="Kane N.C."/>
            <person name="Bowers J.E."/>
            <person name="Hubner S."/>
            <person name="Bellec A."/>
            <person name="Berard A."/>
            <person name="Berges H."/>
            <person name="Blanchet N."/>
            <person name="Boniface M.C."/>
            <person name="Brunel D."/>
            <person name="Catrice O."/>
            <person name="Chaidir N."/>
            <person name="Claudel C."/>
            <person name="Donnadieu C."/>
            <person name="Faraut T."/>
            <person name="Fievet G."/>
            <person name="Helmstetter N."/>
            <person name="King M."/>
            <person name="Knapp S.J."/>
            <person name="Lai Z."/>
            <person name="Le Paslier M.C."/>
            <person name="Lippi Y."/>
            <person name="Lorenzon L."/>
            <person name="Mandel J.R."/>
            <person name="Marage G."/>
            <person name="Marchand G."/>
            <person name="Marquand E."/>
            <person name="Bret-Mestries E."/>
            <person name="Morien E."/>
            <person name="Nambeesan S."/>
            <person name="Nguyen T."/>
            <person name="Pegot-Espagnet P."/>
            <person name="Pouilly N."/>
            <person name="Raftis F."/>
            <person name="Sallet E."/>
            <person name="Schiex T."/>
            <person name="Thomas J."/>
            <person name="Vandecasteele C."/>
            <person name="Vares D."/>
            <person name="Vear F."/>
            <person name="Vautrin S."/>
            <person name="Crespi M."/>
            <person name="Mangin B."/>
            <person name="Burke J.M."/>
            <person name="Salse J."/>
            <person name="Munos S."/>
            <person name="Vincourt P."/>
            <person name="Rieseberg L.H."/>
            <person name="Langlade N.B."/>
        </authorList>
    </citation>
    <scope>NUCLEOTIDE SEQUENCE [LARGE SCALE GENOMIC DNA]</scope>
    <source>
        <strain evidence="16">cv. SF193</strain>
        <tissue evidence="14">Leaves</tissue>
    </source>
</reference>
<evidence type="ECO:0000256" key="1">
    <source>
        <dbReference type="ARBA" id="ARBA00004162"/>
    </source>
</evidence>
<keyword evidence="5" id="KW-0547">Nucleotide-binding</keyword>
<dbReference type="InterPro" id="IPR000719">
    <property type="entry name" value="Prot_kinase_dom"/>
</dbReference>
<dbReference type="GO" id="GO:0005886">
    <property type="term" value="C:plasma membrane"/>
    <property type="evidence" value="ECO:0007669"/>
    <property type="project" value="UniProtKB-SubCell"/>
</dbReference>
<evidence type="ECO:0000256" key="5">
    <source>
        <dbReference type="ARBA" id="ARBA00022741"/>
    </source>
</evidence>
<dbReference type="Pfam" id="PF23472">
    <property type="entry name" value="LysM2_CERK1_LYK3_4_5"/>
    <property type="match status" value="1"/>
</dbReference>
<evidence type="ECO:0000256" key="10">
    <source>
        <dbReference type="SAM" id="Phobius"/>
    </source>
</evidence>
<protein>
    <submittedName>
        <fullName evidence="15">Putative concanavalin A-like lectin/glucanase domain-containing protein</fullName>
    </submittedName>
</protein>
<dbReference type="InterPro" id="IPR056562">
    <property type="entry name" value="LysM2_CERK1_LYK3_4_5"/>
</dbReference>
<dbReference type="SUPFAM" id="SSF56112">
    <property type="entry name" value="Protein kinase-like (PK-like)"/>
    <property type="match status" value="1"/>
</dbReference>
<dbReference type="AlphaFoldDB" id="A0A251VHN0"/>
<evidence type="ECO:0000259" key="13">
    <source>
        <dbReference type="PROSITE" id="PS51782"/>
    </source>
</evidence>
<dbReference type="Gene3D" id="3.30.200.20">
    <property type="entry name" value="Phosphorylase Kinase, domain 1"/>
    <property type="match status" value="1"/>
</dbReference>
<evidence type="ECO:0000259" key="12">
    <source>
        <dbReference type="PROSITE" id="PS50011"/>
    </source>
</evidence>
<dbReference type="GO" id="GO:0005524">
    <property type="term" value="F:ATP binding"/>
    <property type="evidence" value="ECO:0007669"/>
    <property type="project" value="UniProtKB-KW"/>
</dbReference>
<keyword evidence="14" id="KW-0808">Transferase</keyword>
<gene>
    <name evidence="15" type="ORF">HannXRQ_Chr02g0045871</name>
    <name evidence="14" type="ORF">HanXRQr2_Chr02g0057751</name>
</gene>
<dbReference type="PANTHER" id="PTHR45927">
    <property type="entry name" value="LYSM-DOMAIN RECEPTOR-LIKE KINASE-RELATED"/>
    <property type="match status" value="1"/>
</dbReference>
<dbReference type="InParanoid" id="A0A251VHN0"/>
<evidence type="ECO:0000256" key="6">
    <source>
        <dbReference type="ARBA" id="ARBA00022840"/>
    </source>
</evidence>
<feature type="signal peptide" evidence="11">
    <location>
        <begin position="1"/>
        <end position="21"/>
    </location>
</feature>
<evidence type="ECO:0000256" key="7">
    <source>
        <dbReference type="ARBA" id="ARBA00022989"/>
    </source>
</evidence>
<name>A0A251VHN0_HELAN</name>
<reference evidence="14" key="3">
    <citation type="submission" date="2020-06" db="EMBL/GenBank/DDBJ databases">
        <title>Helianthus annuus Genome sequencing and assembly Release 2.</title>
        <authorList>
            <person name="Gouzy J."/>
            <person name="Langlade N."/>
            <person name="Munos S."/>
        </authorList>
    </citation>
    <scope>NUCLEOTIDE SEQUENCE</scope>
    <source>
        <tissue evidence="14">Leaves</tissue>
    </source>
</reference>
<dbReference type="PANTHER" id="PTHR45927:SF7">
    <property type="entry name" value="LYSM-DOMAIN RECEPTOR-LIKE KINASE"/>
    <property type="match status" value="1"/>
</dbReference>
<dbReference type="PROSITE" id="PS51782">
    <property type="entry name" value="LYSM"/>
    <property type="match status" value="1"/>
</dbReference>
<evidence type="ECO:0000256" key="3">
    <source>
        <dbReference type="ARBA" id="ARBA00022692"/>
    </source>
</evidence>
<dbReference type="Gene3D" id="3.10.350.10">
    <property type="entry name" value="LysM domain"/>
    <property type="match status" value="1"/>
</dbReference>
<evidence type="ECO:0000256" key="8">
    <source>
        <dbReference type="ARBA" id="ARBA00023136"/>
    </source>
</evidence>
<evidence type="ECO:0000256" key="4">
    <source>
        <dbReference type="ARBA" id="ARBA00022729"/>
    </source>
</evidence>
<sequence>MKWAMLNFFMFICFQSSCIKSQQQYSANEPLNCTNKSLYTCNGQHPSCTSFLIFKSQSPYNSVATIAALMSTNPSELALINNVSKTTIFPRDKEIIIPVNCSCNQQYYQATTSYHISPQSLTYFVVANLTFQGLSTCGSLIHANPYNQYELKDGFELKVPLRCACPTKDQILNGTKYLLTYRLSFGDTVNLVASRFNITVKSLLQANRISKTNTVYPFTTLLIPLPDKPSISETVIQRYNPPSSLSPARTSKARKSIIVGIAVVCSFLVILVSLVTILGVLYMRRKRKNENMTENEILPEDLLMKIASFERIIKVYSFKELQTATENFAHKRWIKGSVYRGLFGNQIFAVKKMGIDVCKQVNMLSKINHINLVKLYGFCKHQDSWYLVFEYMKMGSLKEWLKQTHSLRRRVQIAIDVANGLRYLHNFAKPGYVHNNLNTSNILLDGNLRAKISNFSLARKIDDVNDTRIVGTRGYMAPEYLGSGLITSKVDVYSFGVVLLELMTGKDAVFRYEGQEMLLKAAICAIMEGENAESEIWGMIDLGNEEIGSMDYAVQVVKLSLNCMKHDQESRPSMDEIVSSLVKIKIDLQCKTIGKYVE</sequence>
<dbReference type="SUPFAM" id="SSF54106">
    <property type="entry name" value="LysM domain"/>
    <property type="match status" value="1"/>
</dbReference>
<keyword evidence="4 11" id="KW-0732">Signal</keyword>
<organism evidence="15 16">
    <name type="scientific">Helianthus annuus</name>
    <name type="common">Common sunflower</name>
    <dbReference type="NCBI Taxonomy" id="4232"/>
    <lineage>
        <taxon>Eukaryota</taxon>
        <taxon>Viridiplantae</taxon>
        <taxon>Streptophyta</taxon>
        <taxon>Embryophyta</taxon>
        <taxon>Tracheophyta</taxon>
        <taxon>Spermatophyta</taxon>
        <taxon>Magnoliopsida</taxon>
        <taxon>eudicotyledons</taxon>
        <taxon>Gunneridae</taxon>
        <taxon>Pentapetalae</taxon>
        <taxon>asterids</taxon>
        <taxon>campanulids</taxon>
        <taxon>Asterales</taxon>
        <taxon>Asteraceae</taxon>
        <taxon>Asteroideae</taxon>
        <taxon>Heliantheae alliance</taxon>
        <taxon>Heliantheae</taxon>
        <taxon>Helianthus</taxon>
    </lineage>
</organism>
<dbReference type="SMART" id="SM00257">
    <property type="entry name" value="LysM"/>
    <property type="match status" value="1"/>
</dbReference>
<comment type="subcellular location">
    <subcellularLocation>
        <location evidence="1">Cell membrane</location>
        <topology evidence="1">Single-pass membrane protein</topology>
    </subcellularLocation>
</comment>
<dbReference type="GO" id="GO:0004672">
    <property type="term" value="F:protein kinase activity"/>
    <property type="evidence" value="ECO:0007669"/>
    <property type="project" value="InterPro"/>
</dbReference>
<dbReference type="Pfam" id="PF07714">
    <property type="entry name" value="PK_Tyr_Ser-Thr"/>
    <property type="match status" value="1"/>
</dbReference>
<feature type="transmembrane region" description="Helical" evidence="10">
    <location>
        <begin position="257"/>
        <end position="282"/>
    </location>
</feature>
<evidence type="ECO:0000313" key="15">
    <source>
        <dbReference type="EMBL" id="OTG34442.1"/>
    </source>
</evidence>
<keyword evidence="2" id="KW-1003">Cell membrane</keyword>
<feature type="domain" description="LysM" evidence="13">
    <location>
        <begin position="179"/>
        <end position="223"/>
    </location>
</feature>
<feature type="chain" id="PRO_5012422624" evidence="11">
    <location>
        <begin position="22"/>
        <end position="598"/>
    </location>
</feature>
<dbReference type="InterPro" id="IPR056563">
    <property type="entry name" value="LysM3_LYK4_5"/>
</dbReference>
<keyword evidence="6" id="KW-0067">ATP-binding</keyword>
<dbReference type="InterPro" id="IPR052611">
    <property type="entry name" value="Plant_RLK_LysM"/>
</dbReference>
<evidence type="ECO:0000313" key="14">
    <source>
        <dbReference type="EMBL" id="KAF5817845.1"/>
    </source>
</evidence>
<keyword evidence="3 10" id="KW-0812">Transmembrane</keyword>
<reference evidence="15" key="2">
    <citation type="submission" date="2017-02" db="EMBL/GenBank/DDBJ databases">
        <title>Sunflower complete genome.</title>
        <authorList>
            <person name="Langlade N."/>
            <person name="Munos S."/>
        </authorList>
    </citation>
    <scope>NUCLEOTIDE SEQUENCE [LARGE SCALE GENOMIC DNA]</scope>
    <source>
        <tissue evidence="15">Leaves</tissue>
    </source>
</reference>
<dbReference type="InterPro" id="IPR036779">
    <property type="entry name" value="LysM_dom_sf"/>
</dbReference>
<dbReference type="InterPro" id="IPR001245">
    <property type="entry name" value="Ser-Thr/Tyr_kinase_cat_dom"/>
</dbReference>
<feature type="domain" description="Protein kinase" evidence="12">
    <location>
        <begin position="272"/>
        <end position="584"/>
    </location>
</feature>
<dbReference type="Gene3D" id="1.10.510.10">
    <property type="entry name" value="Transferase(Phosphotransferase) domain 1"/>
    <property type="match status" value="1"/>
</dbReference>
<dbReference type="OMA" id="HKINHFN"/>
<evidence type="ECO:0000256" key="11">
    <source>
        <dbReference type="SAM" id="SignalP"/>
    </source>
</evidence>
<dbReference type="FunFam" id="1.10.510.10:FF:000468">
    <property type="entry name" value="PTI1-like tyrosine-protein kinase 3"/>
    <property type="match status" value="1"/>
</dbReference>
<accession>A0A251VHN0</accession>
<dbReference type="Pfam" id="PF23473">
    <property type="entry name" value="LysM3_LYK4_5"/>
    <property type="match status" value="1"/>
</dbReference>
<evidence type="ECO:0000256" key="9">
    <source>
        <dbReference type="ARBA" id="ARBA00023157"/>
    </source>
</evidence>
<keyword evidence="9" id="KW-1015">Disulfide bond</keyword>